<dbReference type="InterPro" id="IPR039422">
    <property type="entry name" value="MarR/SlyA-like"/>
</dbReference>
<dbReference type="Gene3D" id="1.10.10.10">
    <property type="entry name" value="Winged helix-like DNA-binding domain superfamily/Winged helix DNA-binding domain"/>
    <property type="match status" value="1"/>
</dbReference>
<dbReference type="InterPro" id="IPR000835">
    <property type="entry name" value="HTH_MarR-typ"/>
</dbReference>
<evidence type="ECO:0000259" key="1">
    <source>
        <dbReference type="PROSITE" id="PS50995"/>
    </source>
</evidence>
<feature type="domain" description="HTH marR-type" evidence="1">
    <location>
        <begin position="1"/>
        <end position="144"/>
    </location>
</feature>
<dbReference type="PANTHER" id="PTHR33164:SF99">
    <property type="entry name" value="MARR FAMILY REGULATORY PROTEIN"/>
    <property type="match status" value="1"/>
</dbReference>
<dbReference type="InterPro" id="IPR036388">
    <property type="entry name" value="WH-like_DNA-bd_sf"/>
</dbReference>
<organism evidence="2 3">
    <name type="scientific">Gordonia liuliyuniae</name>
    <dbReference type="NCBI Taxonomy" id="2911517"/>
    <lineage>
        <taxon>Bacteria</taxon>
        <taxon>Bacillati</taxon>
        <taxon>Actinomycetota</taxon>
        <taxon>Actinomycetes</taxon>
        <taxon>Mycobacteriales</taxon>
        <taxon>Gordoniaceae</taxon>
        <taxon>Gordonia</taxon>
    </lineage>
</organism>
<dbReference type="PROSITE" id="PS50995">
    <property type="entry name" value="HTH_MARR_2"/>
    <property type="match status" value="1"/>
</dbReference>
<protein>
    <submittedName>
        <fullName evidence="2">MarR family transcriptional regulator</fullName>
    </submittedName>
</protein>
<dbReference type="RefSeq" id="WP_236999664.1">
    <property type="nucleotide sequence ID" value="NZ_JAKKOR010000014.1"/>
</dbReference>
<comment type="caution">
    <text evidence="2">The sequence shown here is derived from an EMBL/GenBank/DDBJ whole genome shotgun (WGS) entry which is preliminary data.</text>
</comment>
<name>A0ABS9IY15_9ACTN</name>
<dbReference type="PANTHER" id="PTHR33164">
    <property type="entry name" value="TRANSCRIPTIONAL REGULATOR, MARR FAMILY"/>
    <property type="match status" value="1"/>
</dbReference>
<proteinExistence type="predicted"/>
<evidence type="ECO:0000313" key="3">
    <source>
        <dbReference type="Proteomes" id="UP001200110"/>
    </source>
</evidence>
<reference evidence="2 3" key="1">
    <citation type="submission" date="2022-01" db="EMBL/GenBank/DDBJ databases">
        <authorList>
            <person name="Huang Y."/>
        </authorList>
    </citation>
    <scope>NUCLEOTIDE SEQUENCE [LARGE SCALE GENOMIC DNA]</scope>
    <source>
        <strain evidence="2 3">HY366</strain>
    </source>
</reference>
<keyword evidence="3" id="KW-1185">Reference proteome</keyword>
<dbReference type="InterPro" id="IPR036390">
    <property type="entry name" value="WH_DNA-bd_sf"/>
</dbReference>
<gene>
    <name evidence="2" type="ORF">L5G33_18585</name>
</gene>
<dbReference type="EMBL" id="JAKKOR010000014">
    <property type="protein sequence ID" value="MCF8590467.1"/>
    <property type="molecule type" value="Genomic_DNA"/>
</dbReference>
<dbReference type="SMART" id="SM00347">
    <property type="entry name" value="HTH_MARR"/>
    <property type="match status" value="1"/>
</dbReference>
<sequence length="157" mass="17134">MTAAADRRPAAWRLFIESSVRVQTAVDERLRASDGMTLSDYHVLLLLSEAPGHRMRMRSLADRMVFSASRLTYQIGALVKRGWVCREPVPEDGRGAFACLTAAGFDAFTAAAQRHGLDVDELFFAGLTPDDGSALEAVLTRLAAHLDATRLDSLGEQ</sequence>
<evidence type="ECO:0000313" key="2">
    <source>
        <dbReference type="EMBL" id="MCF8590467.1"/>
    </source>
</evidence>
<dbReference type="Proteomes" id="UP001200110">
    <property type="component" value="Unassembled WGS sequence"/>
</dbReference>
<dbReference type="SUPFAM" id="SSF46785">
    <property type="entry name" value="Winged helix' DNA-binding domain"/>
    <property type="match status" value="1"/>
</dbReference>
<dbReference type="Pfam" id="PF12802">
    <property type="entry name" value="MarR_2"/>
    <property type="match status" value="1"/>
</dbReference>
<accession>A0ABS9IY15</accession>